<keyword evidence="5" id="KW-1185">Reference proteome</keyword>
<evidence type="ECO:0000256" key="2">
    <source>
        <dbReference type="SAM" id="Phobius"/>
    </source>
</evidence>
<evidence type="ECO:0000313" key="5">
    <source>
        <dbReference type="Proteomes" id="UP000032545"/>
    </source>
</evidence>
<comment type="caution">
    <text evidence="4">The sequence shown here is derived from an EMBL/GenBank/DDBJ whole genome shotgun (WGS) entry which is preliminary data.</text>
</comment>
<dbReference type="EMBL" id="JYFN01000024">
    <property type="protein sequence ID" value="KJE22405.1"/>
    <property type="molecule type" value="Genomic_DNA"/>
</dbReference>
<keyword evidence="2" id="KW-1133">Transmembrane helix</keyword>
<evidence type="ECO:0000256" key="1">
    <source>
        <dbReference type="SAM" id="MobiDB-lite"/>
    </source>
</evidence>
<dbReference type="InterPro" id="IPR055354">
    <property type="entry name" value="DUF7507"/>
</dbReference>
<feature type="domain" description="DUF7507" evidence="3">
    <location>
        <begin position="94"/>
        <end position="194"/>
    </location>
</feature>
<feature type="transmembrane region" description="Helical" evidence="2">
    <location>
        <begin position="354"/>
        <end position="374"/>
    </location>
</feature>
<feature type="compositionally biased region" description="Gly residues" evidence="1">
    <location>
        <begin position="287"/>
        <end position="310"/>
    </location>
</feature>
<feature type="compositionally biased region" description="Gly residues" evidence="1">
    <location>
        <begin position="1"/>
        <end position="19"/>
    </location>
</feature>
<feature type="region of interest" description="Disordered" evidence="1">
    <location>
        <begin position="1"/>
        <end position="48"/>
    </location>
</feature>
<keyword evidence="2" id="KW-0472">Membrane</keyword>
<reference evidence="5" key="1">
    <citation type="submission" date="2015-02" db="EMBL/GenBank/DDBJ databases">
        <title>Draft Genome of Frankia sp. CpI1-S.</title>
        <authorList>
            <person name="Oshone R.T."/>
            <person name="Ngom M."/>
            <person name="Ghodhbane-Gtari F."/>
            <person name="Gtari M."/>
            <person name="Morris K."/>
            <person name="Thomas K."/>
            <person name="Sen A."/>
            <person name="Tisa L.S."/>
        </authorList>
    </citation>
    <scope>NUCLEOTIDE SEQUENCE [LARGE SCALE GENOMIC DNA]</scope>
    <source>
        <strain evidence="5">CpI1-S</strain>
    </source>
</reference>
<keyword evidence="2" id="KW-0812">Transmembrane</keyword>
<proteinExistence type="predicted"/>
<dbReference type="PATRIC" id="fig|1502723.3.peg.2694"/>
<dbReference type="Proteomes" id="UP000032545">
    <property type="component" value="Unassembled WGS sequence"/>
</dbReference>
<evidence type="ECO:0000313" key="4">
    <source>
        <dbReference type="EMBL" id="KJE22405.1"/>
    </source>
</evidence>
<reference evidence="4 5" key="2">
    <citation type="journal article" date="2016" name="Genome Announc.">
        <title>Permanent Draft Genome Sequences for Two Variants of Frankia sp. Strain CpI1, the First Frankia Strain Isolated from Root Nodules of Comptonia peregrina.</title>
        <authorList>
            <person name="Oshone R."/>
            <person name="Hurst S.G.IV."/>
            <person name="Abebe-Akele F."/>
            <person name="Simpson S."/>
            <person name="Morris K."/>
            <person name="Thomas W.K."/>
            <person name="Tisa L.S."/>
        </authorList>
    </citation>
    <scope>NUCLEOTIDE SEQUENCE [LARGE SCALE GENOMIC DNA]</scope>
    <source>
        <strain evidence="5">CpI1-S</strain>
    </source>
</reference>
<accession>A0A0D8BEC6</accession>
<protein>
    <submittedName>
        <fullName evidence="4">Conserved repeat protein</fullName>
    </submittedName>
</protein>
<organism evidence="4 5">
    <name type="scientific">Frankia torreyi</name>
    <dbReference type="NCBI Taxonomy" id="1856"/>
    <lineage>
        <taxon>Bacteria</taxon>
        <taxon>Bacillati</taxon>
        <taxon>Actinomycetota</taxon>
        <taxon>Actinomycetes</taxon>
        <taxon>Frankiales</taxon>
        <taxon>Frankiaceae</taxon>
        <taxon>Frankia</taxon>
    </lineage>
</organism>
<dbReference type="Pfam" id="PF24346">
    <property type="entry name" value="DUF7507"/>
    <property type="match status" value="1"/>
</dbReference>
<dbReference type="AlphaFoldDB" id="A0A0D8BEC6"/>
<feature type="region of interest" description="Disordered" evidence="1">
    <location>
        <begin position="287"/>
        <end position="350"/>
    </location>
</feature>
<gene>
    <name evidence="4" type="ORF">FF36_03277</name>
</gene>
<evidence type="ECO:0000259" key="3">
    <source>
        <dbReference type="Pfam" id="PF24346"/>
    </source>
</evidence>
<name>A0A0D8BEC6_9ACTN</name>
<sequence length="381" mass="36665">MTLGGGTCDGGTVDGLGGRDSGHDVMIGRRPIRRPPAGPATPKGLPDRPLSAALTTALTTAVLLAMTVVLPALPARADGDSAQTTVGLILLGTPALAATKRGTVVDADRDGRIGPGDRVHWTITVANTGHTVVSAVTVHDPKAGPVRCPAPSLLPKQAVTCTVPDHTITSAEVAAGVITNVANASAAAQGGRVIAPPAFASVPIPSGKPIVVFPLPPWLPGFPGILPPHPGFDGPDFGGPGFGGPGFGGPGFGGPGFGGPGFGGPGFGGPNFGGPAAGGAIVGGGAVAGGSGPGDGSGPGPGNGSGGGPGRTEPGSSQRHGGVSPAPGSQQAAHPPVAVAGGQPDEPRRSGLELVVLGTVTAGCALAALGALGARRTRRRR</sequence>